<comment type="caution">
    <text evidence="2">The sequence shown here is derived from an EMBL/GenBank/DDBJ whole genome shotgun (WGS) entry which is preliminary data.</text>
</comment>
<dbReference type="AlphaFoldDB" id="A0AAN5IE08"/>
<evidence type="ECO:0000313" key="2">
    <source>
        <dbReference type="EMBL" id="GMR60585.1"/>
    </source>
</evidence>
<keyword evidence="1" id="KW-0472">Membrane</keyword>
<protein>
    <submittedName>
        <fullName evidence="2">Uncharacterized protein</fullName>
    </submittedName>
</protein>
<gene>
    <name evidence="2" type="ORF">PMAYCL1PPCAC_30780</name>
</gene>
<accession>A0AAN5IE08</accession>
<dbReference type="Proteomes" id="UP001328107">
    <property type="component" value="Unassembled WGS sequence"/>
</dbReference>
<reference evidence="3" key="1">
    <citation type="submission" date="2022-10" db="EMBL/GenBank/DDBJ databases">
        <title>Genome assembly of Pristionchus species.</title>
        <authorList>
            <person name="Yoshida K."/>
            <person name="Sommer R.J."/>
        </authorList>
    </citation>
    <scope>NUCLEOTIDE SEQUENCE [LARGE SCALE GENOMIC DNA]</scope>
    <source>
        <strain evidence="3">RS5460</strain>
    </source>
</reference>
<dbReference type="EMBL" id="BTRK01000006">
    <property type="protein sequence ID" value="GMR60585.1"/>
    <property type="molecule type" value="Genomic_DNA"/>
</dbReference>
<evidence type="ECO:0000313" key="3">
    <source>
        <dbReference type="Proteomes" id="UP001328107"/>
    </source>
</evidence>
<sequence>RREGTSGGRRRLVVSEKRREASTLTRLSLFPPRRMQPPPVASPFNQLPKSFDHALVLKAGFFAHFSLSSLVYLSKWTPNVYAYYNAFLVAGFWIACTTAHLDLTLIHLMGLEAVASLLDIFVIAIYYNGRTTKEGSDFYYFLAFLVHLLVRFGLLFAISRIRKERNAVGGAGADPMMRAEYQPVQSSMAPPPHQQHLQQQHVGYDYGQPTKMEPLPDISRFAPTNPYHQ</sequence>
<dbReference type="InterPro" id="IPR009436">
    <property type="entry name" value="AGTRAP"/>
</dbReference>
<keyword evidence="3" id="KW-1185">Reference proteome</keyword>
<feature type="transmembrane region" description="Helical" evidence="1">
    <location>
        <begin position="139"/>
        <end position="158"/>
    </location>
</feature>
<keyword evidence="1" id="KW-0812">Transmembrane</keyword>
<dbReference type="GO" id="GO:0038166">
    <property type="term" value="P:angiotensin-activated signaling pathway"/>
    <property type="evidence" value="ECO:0007669"/>
    <property type="project" value="InterPro"/>
</dbReference>
<feature type="transmembrane region" description="Helical" evidence="1">
    <location>
        <begin position="108"/>
        <end position="127"/>
    </location>
</feature>
<dbReference type="Pfam" id="PF06396">
    <property type="entry name" value="AGTRAP"/>
    <property type="match status" value="1"/>
</dbReference>
<keyword evidence="1" id="KW-1133">Transmembrane helix</keyword>
<proteinExistence type="predicted"/>
<organism evidence="2 3">
    <name type="scientific">Pristionchus mayeri</name>
    <dbReference type="NCBI Taxonomy" id="1317129"/>
    <lineage>
        <taxon>Eukaryota</taxon>
        <taxon>Metazoa</taxon>
        <taxon>Ecdysozoa</taxon>
        <taxon>Nematoda</taxon>
        <taxon>Chromadorea</taxon>
        <taxon>Rhabditida</taxon>
        <taxon>Rhabditina</taxon>
        <taxon>Diplogasteromorpha</taxon>
        <taxon>Diplogasteroidea</taxon>
        <taxon>Neodiplogasteridae</taxon>
        <taxon>Pristionchus</taxon>
    </lineage>
</organism>
<feature type="non-terminal residue" evidence="2">
    <location>
        <position position="1"/>
    </location>
</feature>
<name>A0AAN5IE08_9BILA</name>
<feature type="transmembrane region" description="Helical" evidence="1">
    <location>
        <begin position="80"/>
        <end position="101"/>
    </location>
</feature>
<evidence type="ECO:0000256" key="1">
    <source>
        <dbReference type="SAM" id="Phobius"/>
    </source>
</evidence>